<organism evidence="7">
    <name type="scientific">Talaromyces marneffei PM1</name>
    <dbReference type="NCBI Taxonomy" id="1077442"/>
    <lineage>
        <taxon>Eukaryota</taxon>
        <taxon>Fungi</taxon>
        <taxon>Dikarya</taxon>
        <taxon>Ascomycota</taxon>
        <taxon>Pezizomycotina</taxon>
        <taxon>Eurotiomycetes</taxon>
        <taxon>Eurotiomycetidae</taxon>
        <taxon>Eurotiales</taxon>
        <taxon>Trichocomaceae</taxon>
        <taxon>Talaromyces</taxon>
        <taxon>Talaromyces sect. Talaromyces</taxon>
    </lineage>
</organism>
<evidence type="ECO:0000256" key="1">
    <source>
        <dbReference type="ARBA" id="ARBA00001933"/>
    </source>
</evidence>
<evidence type="ECO:0000256" key="5">
    <source>
        <dbReference type="ARBA" id="ARBA00022898"/>
    </source>
</evidence>
<dbReference type="InterPro" id="IPR015422">
    <property type="entry name" value="PyrdxlP-dep_Trfase_small"/>
</dbReference>
<evidence type="ECO:0000256" key="3">
    <source>
        <dbReference type="ARBA" id="ARBA00022576"/>
    </source>
</evidence>
<dbReference type="PRINTS" id="PR00753">
    <property type="entry name" value="ACCSYNTHASE"/>
</dbReference>
<proteinExistence type="inferred from homology"/>
<dbReference type="SUPFAM" id="SSF53383">
    <property type="entry name" value="PLP-dependent transferases"/>
    <property type="match status" value="1"/>
</dbReference>
<reference evidence="7" key="1">
    <citation type="journal article" date="2014" name="PLoS Genet.">
        <title>Signature Gene Expression Reveals Novel Clues to the Molecular Mechanisms of Dimorphic Transition in Penicillium marneffei.</title>
        <authorList>
            <person name="Yang E."/>
            <person name="Wang G."/>
            <person name="Cai J."/>
            <person name="Woo P.C."/>
            <person name="Lau S.K."/>
            <person name="Yuen K.-Y."/>
            <person name="Chow W.-N."/>
            <person name="Lin X."/>
        </authorList>
    </citation>
    <scope>NUCLEOTIDE SEQUENCE [LARGE SCALE GENOMIC DNA]</scope>
    <source>
        <strain evidence="7">PM1</strain>
    </source>
</reference>
<dbReference type="GO" id="GO:0008483">
    <property type="term" value="F:transaminase activity"/>
    <property type="evidence" value="ECO:0007669"/>
    <property type="project" value="UniProtKB-KW"/>
</dbReference>
<dbReference type="PANTHER" id="PTHR43795">
    <property type="entry name" value="BIFUNCTIONAL ASPARTATE AMINOTRANSFERASE AND GLUTAMATE/ASPARTATE-PREPHENATE AMINOTRANSFERASE-RELATED"/>
    <property type="match status" value="1"/>
</dbReference>
<dbReference type="Gene3D" id="3.40.640.10">
    <property type="entry name" value="Type I PLP-dependent aspartate aminotransferase-like (Major domain)"/>
    <property type="match status" value="1"/>
</dbReference>
<keyword evidence="4" id="KW-0808">Transferase</keyword>
<dbReference type="PANTHER" id="PTHR43795:SF32">
    <property type="entry name" value="AMINOTRANSFERASE GLII-RELATED"/>
    <property type="match status" value="1"/>
</dbReference>
<dbReference type="InterPro" id="IPR015421">
    <property type="entry name" value="PyrdxlP-dep_Trfase_major"/>
</dbReference>
<dbReference type="Pfam" id="PF00155">
    <property type="entry name" value="Aminotran_1_2"/>
    <property type="match status" value="1"/>
</dbReference>
<keyword evidence="5" id="KW-0663">Pyridoxal phosphate</keyword>
<gene>
    <name evidence="7" type="ORF">GQ26_0010120</name>
</gene>
<name>A0A093VT15_TALMA</name>
<feature type="domain" description="Aminotransferase class I/classII large" evidence="6">
    <location>
        <begin position="31"/>
        <end position="409"/>
    </location>
</feature>
<comment type="cofactor">
    <cofactor evidence="1">
        <name>pyridoxal 5'-phosphate</name>
        <dbReference type="ChEBI" id="CHEBI:597326"/>
    </cofactor>
</comment>
<dbReference type="eggNOG" id="KOG0256">
    <property type="taxonomic scope" value="Eukaryota"/>
</dbReference>
<dbReference type="GO" id="GO:0006520">
    <property type="term" value="P:amino acid metabolic process"/>
    <property type="evidence" value="ECO:0007669"/>
    <property type="project" value="TreeGrafter"/>
</dbReference>
<dbReference type="CDD" id="cd00609">
    <property type="entry name" value="AAT_like"/>
    <property type="match status" value="1"/>
</dbReference>
<evidence type="ECO:0000259" key="6">
    <source>
        <dbReference type="Pfam" id="PF00155"/>
    </source>
</evidence>
<dbReference type="Gene3D" id="3.90.1150.10">
    <property type="entry name" value="Aspartate Aminotransferase, domain 1"/>
    <property type="match status" value="1"/>
</dbReference>
<protein>
    <submittedName>
        <fullName evidence="7">Putative inactive 1-aminocyclopropane-1-carboxylate synthase-like protein 2</fullName>
    </submittedName>
</protein>
<accession>A0A093VT15</accession>
<evidence type="ECO:0000313" key="7">
    <source>
        <dbReference type="EMBL" id="KFX53129.1"/>
    </source>
</evidence>
<dbReference type="InterPro" id="IPR050478">
    <property type="entry name" value="Ethylene_sulfur-biosynth"/>
</dbReference>
<dbReference type="EMBL" id="JPOX01000001">
    <property type="protein sequence ID" value="KFX53129.1"/>
    <property type="molecule type" value="Genomic_DNA"/>
</dbReference>
<dbReference type="HOGENOM" id="CLU_017584_1_2_1"/>
<dbReference type="InterPro" id="IPR004839">
    <property type="entry name" value="Aminotransferase_I/II_large"/>
</dbReference>
<evidence type="ECO:0000256" key="2">
    <source>
        <dbReference type="ARBA" id="ARBA00007441"/>
    </source>
</evidence>
<comment type="similarity">
    <text evidence="2">Belongs to the class-I pyridoxal-phosphate-dependent aminotransferase family.</text>
</comment>
<dbReference type="AlphaFoldDB" id="A0A093VT15"/>
<dbReference type="GO" id="GO:0030170">
    <property type="term" value="F:pyridoxal phosphate binding"/>
    <property type="evidence" value="ECO:0007669"/>
    <property type="project" value="InterPro"/>
</dbReference>
<dbReference type="InterPro" id="IPR015424">
    <property type="entry name" value="PyrdxlP-dep_Trfase"/>
</dbReference>
<keyword evidence="3" id="KW-0032">Aminotransferase</keyword>
<sequence>MLSRRCQRRTETIIPSLLKQHGAILTGGHEIIDLSNAENCLLQENVRLKVNGHVENITAADLSYSTGIGGSPKARQLLASAVNNHFNPTCEISENNVVLTAGGSFALETLVEQICDPGDGILIATPYWSGLNLSIQIRSDATVIPVDGIPLNQFFDPQSVRYYELALRASSVPVKAILVCNPHNPLGQCYPKETMTALLQFCQRNNLHYISDEVYALSVHAPEETYMKDEHRHDQTTMHAFTSILSVGPPNETAHVIYSLSKDFGCSGLRMGALITYNHALRLSGALTAYQQVSNIAASFAVSHLLSKETIEVVRTENGKQLLKAYQNIRNMLLDREIPFIQANAGMFVFARLCTCRDIVAEGKFNKLLQKHCVSLATGTSYHFKNEIGWYRICYAVPVEVLMEAFTRIDRCICEFEEIQDGGLEKNRGGVDQVEIQA</sequence>
<comment type="caution">
    <text evidence="7">The sequence shown here is derived from an EMBL/GenBank/DDBJ whole genome shotgun (WGS) entry which is preliminary data.</text>
</comment>
<evidence type="ECO:0000256" key="4">
    <source>
        <dbReference type="ARBA" id="ARBA00022679"/>
    </source>
</evidence>